<dbReference type="RefSeq" id="WP_176159936.1">
    <property type="nucleotide sequence ID" value="NZ_CP054929.1"/>
</dbReference>
<gene>
    <name evidence="1" type="ORF">HUT08_00295</name>
    <name evidence="2" type="ORF">HUT08_36130</name>
</gene>
<reference evidence="1 3" key="1">
    <citation type="submission" date="2020-06" db="EMBL/GenBank/DDBJ databases">
        <title>Genome mining for natural products.</title>
        <authorList>
            <person name="Zhang B."/>
            <person name="Shi J."/>
            <person name="Ge H."/>
        </authorList>
    </citation>
    <scope>NUCLEOTIDE SEQUENCE [LARGE SCALE GENOMIC DNA]</scope>
    <source>
        <strain evidence="1 3">NA00687</strain>
    </source>
</reference>
<dbReference type="EMBL" id="CP054929">
    <property type="protein sequence ID" value="QKW48239.1"/>
    <property type="molecule type" value="Genomic_DNA"/>
</dbReference>
<dbReference type="AlphaFoldDB" id="A0A7H8N1K4"/>
<organism evidence="1 3">
    <name type="scientific">Streptomyces buecherae</name>
    <dbReference type="NCBI Taxonomy" id="2763006"/>
    <lineage>
        <taxon>Bacteria</taxon>
        <taxon>Bacillati</taxon>
        <taxon>Actinomycetota</taxon>
        <taxon>Actinomycetes</taxon>
        <taxon>Kitasatosporales</taxon>
        <taxon>Streptomycetaceae</taxon>
        <taxon>Streptomyces</taxon>
    </lineage>
</organism>
<evidence type="ECO:0000313" key="3">
    <source>
        <dbReference type="Proteomes" id="UP000509303"/>
    </source>
</evidence>
<evidence type="ECO:0000313" key="2">
    <source>
        <dbReference type="EMBL" id="QKW54091.1"/>
    </source>
</evidence>
<proteinExistence type="predicted"/>
<sequence length="46" mass="4891">MPNTTYITGLAAAGEDTVYLLTDIRGNGQAPRPRLLHVTIPASARP</sequence>
<dbReference type="Proteomes" id="UP000509303">
    <property type="component" value="Chromosome"/>
</dbReference>
<name>A0A7H8N1K4_9ACTN</name>
<accession>A0A7H8N1K4</accession>
<dbReference type="EMBL" id="CP054929">
    <property type="protein sequence ID" value="QKW54091.1"/>
    <property type="molecule type" value="Genomic_DNA"/>
</dbReference>
<keyword evidence="3" id="KW-1185">Reference proteome</keyword>
<evidence type="ECO:0000313" key="1">
    <source>
        <dbReference type="EMBL" id="QKW48239.1"/>
    </source>
</evidence>
<protein>
    <submittedName>
        <fullName evidence="1">Uncharacterized protein</fullName>
    </submittedName>
</protein>